<reference evidence="1 2" key="1">
    <citation type="journal article" date="2024" name="Plant Biotechnol. J.">
        <title>Genome and CRISPR/Cas9 system of a widespread forest tree (Populus alba) in the world.</title>
        <authorList>
            <person name="Liu Y.J."/>
            <person name="Jiang P.F."/>
            <person name="Han X.M."/>
            <person name="Li X.Y."/>
            <person name="Wang H.M."/>
            <person name="Wang Y.J."/>
            <person name="Wang X.X."/>
            <person name="Zeng Q.Y."/>
        </authorList>
    </citation>
    <scope>NUCLEOTIDE SEQUENCE [LARGE SCALE GENOMIC DNA]</scope>
    <source>
        <strain evidence="2">cv. PAL-ZL1</strain>
    </source>
</reference>
<protein>
    <submittedName>
        <fullName evidence="1">Uncharacterized protein</fullName>
    </submittedName>
</protein>
<evidence type="ECO:0000313" key="1">
    <source>
        <dbReference type="EMBL" id="KAL3604498.1"/>
    </source>
</evidence>
<name>A0ACC4CT70_POPAL</name>
<sequence length="934" mass="106995">MKMMEKKRKSRDGKKHERPQKFTRKSKFSKKYGKIEDEKRRTGPRLPQSLRKELDRINPNDQSCSEEDEGINGDVYEYEERVPEEESKKNRRFDSVENYEYKLPEDFKDENVESDDDDYDFDGGENKIADHKGKKGDLDQLGDDVEDEDDERHLRMLQGITGMPSQAFQGRKKNKVVVSEGYPESEYNPTRDVLDGDGRIAIEDLLESIQGKPGYRELRNITRHVEKKGKLLQAPLPKEDRDRLERNAAYEQSKKDITRWEPLVKRNREAPTIIFDKDTDSGFSTVGAIASEFEPRTEFEKKMSSLVNDDKVMAAHKEDGSRLLELNKISLEDYVNSRNHIAKMRSLLFRHEVKMKRVKKIKSKTYHRLLKKERLKGSVGMPMDAEEAKELAMKQEFKRAEERMTLRHKNQSKWAQRIVKRGLDAQDEGTRAAMAEQLHQHALLTRKMNSMKDSSSSDDSSDEEDSENAGGSDEDKAPKLLAQAREKTRRVLEEDDEVPDSGVLSLPFMKRALKKKKEAADEEGRLAIQEFESSLMQLEDADGEKITKTGSVSGRRVFGASKMQVIEPKNKIRSSSYSSDSEAELEAEEDIDVGLGRTDDVQNNIDVNSVLLDVDANTPRDSVLKISELVKDLGPKTTYEVSMLHSDTWKKMSSSQNEVDTNGKRSRKVVEPVTHNRDIEIEEVEEDSDADSEGQMLDGILSSEHKSSYKLPSQAELIREAFAGDDVQEEFSKDKEEIMNEENPEPEKPVQLPGWGQWTRVQKKKGLPSWVLEEHENAKRKRDETLRKRKDAHLKHVIISEKLDKKAEKLLTGSLPYPFTSKEVFEQSIRMPIGPEFNPATAVRALNRPEDLLIKYVHMRVAESILFAGKAINQGSLESKPSISVEGSCRLYIISRYQKFLKNQGSTGHFPYLKESFEDSNLIGEELLPQSEED</sequence>
<gene>
    <name evidence="1" type="ORF">D5086_005357</name>
</gene>
<evidence type="ECO:0000313" key="2">
    <source>
        <dbReference type="Proteomes" id="UP000309997"/>
    </source>
</evidence>
<keyword evidence="2" id="KW-1185">Reference proteome</keyword>
<dbReference type="Proteomes" id="UP000309997">
    <property type="component" value="Unassembled WGS sequence"/>
</dbReference>
<dbReference type="EMBL" id="RCHU02000002">
    <property type="protein sequence ID" value="KAL3604498.1"/>
    <property type="molecule type" value="Genomic_DNA"/>
</dbReference>
<accession>A0ACC4CT70</accession>
<organism evidence="1 2">
    <name type="scientific">Populus alba</name>
    <name type="common">White poplar</name>
    <dbReference type="NCBI Taxonomy" id="43335"/>
    <lineage>
        <taxon>Eukaryota</taxon>
        <taxon>Viridiplantae</taxon>
        <taxon>Streptophyta</taxon>
        <taxon>Embryophyta</taxon>
        <taxon>Tracheophyta</taxon>
        <taxon>Spermatophyta</taxon>
        <taxon>Magnoliopsida</taxon>
        <taxon>eudicotyledons</taxon>
        <taxon>Gunneridae</taxon>
        <taxon>Pentapetalae</taxon>
        <taxon>rosids</taxon>
        <taxon>fabids</taxon>
        <taxon>Malpighiales</taxon>
        <taxon>Salicaceae</taxon>
        <taxon>Saliceae</taxon>
        <taxon>Populus</taxon>
    </lineage>
</organism>
<comment type="caution">
    <text evidence="1">The sequence shown here is derived from an EMBL/GenBank/DDBJ whole genome shotgun (WGS) entry which is preliminary data.</text>
</comment>
<proteinExistence type="predicted"/>